<keyword evidence="2" id="KW-1185">Reference proteome</keyword>
<protein>
    <submittedName>
        <fullName evidence="1">Uncharacterized protein</fullName>
    </submittedName>
</protein>
<name>A0A0C2ZCA3_9AGAM</name>
<dbReference type="OrthoDB" id="3187773at2759"/>
<dbReference type="InParanoid" id="A0A0C2ZCA3"/>
<accession>A0A0C2ZCA3</accession>
<reference evidence="2" key="2">
    <citation type="submission" date="2015-01" db="EMBL/GenBank/DDBJ databases">
        <title>Evolutionary Origins and Diversification of the Mycorrhizal Mutualists.</title>
        <authorList>
            <consortium name="DOE Joint Genome Institute"/>
            <consortium name="Mycorrhizal Genomics Consortium"/>
            <person name="Kohler A."/>
            <person name="Kuo A."/>
            <person name="Nagy L.G."/>
            <person name="Floudas D."/>
            <person name="Copeland A."/>
            <person name="Barry K.W."/>
            <person name="Cichocki N."/>
            <person name="Veneault-Fourrey C."/>
            <person name="LaButti K."/>
            <person name="Lindquist E.A."/>
            <person name="Lipzen A."/>
            <person name="Lundell T."/>
            <person name="Morin E."/>
            <person name="Murat C."/>
            <person name="Riley R."/>
            <person name="Ohm R."/>
            <person name="Sun H."/>
            <person name="Tunlid A."/>
            <person name="Henrissat B."/>
            <person name="Grigoriev I.V."/>
            <person name="Hibbett D.S."/>
            <person name="Martin F."/>
        </authorList>
    </citation>
    <scope>NUCLEOTIDE SEQUENCE [LARGE SCALE GENOMIC DNA]</scope>
    <source>
        <strain evidence="2">Foug A</strain>
    </source>
</reference>
<dbReference type="EMBL" id="KN822073">
    <property type="protein sequence ID" value="KIM59463.1"/>
    <property type="molecule type" value="Genomic_DNA"/>
</dbReference>
<dbReference type="HOGENOM" id="CLU_006344_16_0_1"/>
<proteinExistence type="predicted"/>
<organism evidence="1 2">
    <name type="scientific">Scleroderma citrinum Foug A</name>
    <dbReference type="NCBI Taxonomy" id="1036808"/>
    <lineage>
        <taxon>Eukaryota</taxon>
        <taxon>Fungi</taxon>
        <taxon>Dikarya</taxon>
        <taxon>Basidiomycota</taxon>
        <taxon>Agaricomycotina</taxon>
        <taxon>Agaricomycetes</taxon>
        <taxon>Agaricomycetidae</taxon>
        <taxon>Boletales</taxon>
        <taxon>Sclerodermatineae</taxon>
        <taxon>Sclerodermataceae</taxon>
        <taxon>Scleroderma</taxon>
    </lineage>
</organism>
<reference evidence="1 2" key="1">
    <citation type="submission" date="2014-04" db="EMBL/GenBank/DDBJ databases">
        <authorList>
            <consortium name="DOE Joint Genome Institute"/>
            <person name="Kuo A."/>
            <person name="Kohler A."/>
            <person name="Nagy L.G."/>
            <person name="Floudas D."/>
            <person name="Copeland A."/>
            <person name="Barry K.W."/>
            <person name="Cichocki N."/>
            <person name="Veneault-Fourrey C."/>
            <person name="LaButti K."/>
            <person name="Lindquist E.A."/>
            <person name="Lipzen A."/>
            <person name="Lundell T."/>
            <person name="Morin E."/>
            <person name="Murat C."/>
            <person name="Sun H."/>
            <person name="Tunlid A."/>
            <person name="Henrissat B."/>
            <person name="Grigoriev I.V."/>
            <person name="Hibbett D.S."/>
            <person name="Martin F."/>
            <person name="Nordberg H.P."/>
            <person name="Cantor M.N."/>
            <person name="Hua S.X."/>
        </authorList>
    </citation>
    <scope>NUCLEOTIDE SEQUENCE [LARGE SCALE GENOMIC DNA]</scope>
    <source>
        <strain evidence="1 2">Foug A</strain>
    </source>
</reference>
<dbReference type="STRING" id="1036808.A0A0C2ZCA3"/>
<sequence>MYRQHIYASPSWKNGPKWYDCVFVEKDPTLSGFQGLFVAKVLHFFDLEFRNRYYPCALVHWFDSIGDQPCPNTGMWMVEPEYNGEGEPALSVIHLDCIMQPAHLIGIYGTTPIPKDLHYSDSLAAFAAFYVNKISDYHAYGLAF</sequence>
<evidence type="ECO:0000313" key="2">
    <source>
        <dbReference type="Proteomes" id="UP000053989"/>
    </source>
</evidence>
<evidence type="ECO:0000313" key="1">
    <source>
        <dbReference type="EMBL" id="KIM59463.1"/>
    </source>
</evidence>
<dbReference type="Proteomes" id="UP000053989">
    <property type="component" value="Unassembled WGS sequence"/>
</dbReference>
<gene>
    <name evidence="1" type="ORF">SCLCIDRAFT_126061</name>
</gene>
<dbReference type="AlphaFoldDB" id="A0A0C2ZCA3"/>